<keyword evidence="4" id="KW-1185">Reference proteome</keyword>
<dbReference type="InterPro" id="IPR011042">
    <property type="entry name" value="6-blade_b-propeller_TolB-like"/>
</dbReference>
<organism evidence="3 4">
    <name type="scientific">Cypionkella sinensis</name>
    <dbReference type="NCBI Taxonomy" id="1756043"/>
    <lineage>
        <taxon>Bacteria</taxon>
        <taxon>Pseudomonadati</taxon>
        <taxon>Pseudomonadota</taxon>
        <taxon>Alphaproteobacteria</taxon>
        <taxon>Rhodobacterales</taxon>
        <taxon>Paracoccaceae</taxon>
        <taxon>Cypionkella</taxon>
    </lineage>
</organism>
<comment type="caution">
    <text evidence="3">The sequence shown here is derived from an EMBL/GenBank/DDBJ whole genome shotgun (WGS) entry which is preliminary data.</text>
</comment>
<dbReference type="RefSeq" id="WP_380073635.1">
    <property type="nucleotide sequence ID" value="NZ_JBHRTO010000001.1"/>
</dbReference>
<evidence type="ECO:0000259" key="2">
    <source>
        <dbReference type="Pfam" id="PF13449"/>
    </source>
</evidence>
<dbReference type="EMBL" id="JBHRTO010000001">
    <property type="protein sequence ID" value="MFC3182054.1"/>
    <property type="molecule type" value="Genomic_DNA"/>
</dbReference>
<protein>
    <submittedName>
        <fullName evidence="3">Esterase-like activity of phytase family protein</fullName>
    </submittedName>
</protein>
<sequence>MRRRAFLAVTAGLVLIAGLEGSASPTPPPGFLDTYRWKMDDPRFGGFSGIEVAANGRDFIALSDKGAYTTGRITRDDAGRIKSITANPVALLQGPDGNPLKPGMSDSEGIALAADGSVYVSFEGRARVLHYPKLNAKPKALPIADGFKTMQRNSALEALAIDANGVIYTLPERSGAEDKPFPVYRFKAGKWDKRLQIPRSGNYLAVGADFGPDGEFYLLERDFRGLAGFSSRLRRFTLGAKGFDDGETLLETPVGLYDNLEGVSIWRDAAGRLTATMISDDNFTFFLRTQIVEYQLPD</sequence>
<keyword evidence="1" id="KW-0732">Signal</keyword>
<dbReference type="InterPro" id="IPR014567">
    <property type="entry name" value="UCP031900"/>
</dbReference>
<evidence type="ECO:0000256" key="1">
    <source>
        <dbReference type="SAM" id="SignalP"/>
    </source>
</evidence>
<dbReference type="PIRSF" id="PIRSF031900">
    <property type="entry name" value="UCP031900"/>
    <property type="match status" value="1"/>
</dbReference>
<reference evidence="4" key="1">
    <citation type="journal article" date="2019" name="Int. J. Syst. Evol. Microbiol.">
        <title>The Global Catalogue of Microorganisms (GCM) 10K type strain sequencing project: providing services to taxonomists for standard genome sequencing and annotation.</title>
        <authorList>
            <consortium name="The Broad Institute Genomics Platform"/>
            <consortium name="The Broad Institute Genome Sequencing Center for Infectious Disease"/>
            <person name="Wu L."/>
            <person name="Ma J."/>
        </authorList>
    </citation>
    <scope>NUCLEOTIDE SEQUENCE [LARGE SCALE GENOMIC DNA]</scope>
    <source>
        <strain evidence="4">KCTC 52039</strain>
    </source>
</reference>
<feature type="domain" description="Phytase-like" evidence="2">
    <location>
        <begin position="43"/>
        <end position="283"/>
    </location>
</feature>
<gene>
    <name evidence="3" type="ORF">ACFOGH_13710</name>
</gene>
<evidence type="ECO:0000313" key="4">
    <source>
        <dbReference type="Proteomes" id="UP001595547"/>
    </source>
</evidence>
<dbReference type="SUPFAM" id="SSF50956">
    <property type="entry name" value="Thermostable phytase (3-phytase)"/>
    <property type="match status" value="1"/>
</dbReference>
<dbReference type="Proteomes" id="UP001595547">
    <property type="component" value="Unassembled WGS sequence"/>
</dbReference>
<name>A0ABV7J420_9RHOB</name>
<feature type="signal peptide" evidence="1">
    <location>
        <begin position="1"/>
        <end position="22"/>
    </location>
</feature>
<feature type="chain" id="PRO_5046634115" evidence="1">
    <location>
        <begin position="23"/>
        <end position="298"/>
    </location>
</feature>
<proteinExistence type="predicted"/>
<dbReference type="Gene3D" id="2.120.10.30">
    <property type="entry name" value="TolB, C-terminal domain"/>
    <property type="match status" value="1"/>
</dbReference>
<dbReference type="Pfam" id="PF13449">
    <property type="entry name" value="Phytase-like"/>
    <property type="match status" value="1"/>
</dbReference>
<accession>A0ABV7J420</accession>
<evidence type="ECO:0000313" key="3">
    <source>
        <dbReference type="EMBL" id="MFC3182054.1"/>
    </source>
</evidence>
<dbReference type="InterPro" id="IPR027372">
    <property type="entry name" value="Phytase-like_dom"/>
</dbReference>